<keyword evidence="4" id="KW-1185">Reference proteome</keyword>
<dbReference type="Proteomes" id="UP000198287">
    <property type="component" value="Unassembled WGS sequence"/>
</dbReference>
<dbReference type="GO" id="GO:0003746">
    <property type="term" value="F:translation elongation factor activity"/>
    <property type="evidence" value="ECO:0007669"/>
    <property type="project" value="UniProtKB-KW"/>
</dbReference>
<evidence type="ECO:0000256" key="1">
    <source>
        <dbReference type="SAM" id="SignalP"/>
    </source>
</evidence>
<dbReference type="EMBL" id="LNIX01000030">
    <property type="protein sequence ID" value="OXA41284.1"/>
    <property type="molecule type" value="Genomic_DNA"/>
</dbReference>
<gene>
    <name evidence="2" type="ORF">Fcan01_24152</name>
    <name evidence="3" type="ORF">Fcan01_24153</name>
</gene>
<dbReference type="AlphaFoldDB" id="A0A226D8V0"/>
<feature type="chain" id="PRO_5011911168" evidence="1">
    <location>
        <begin position="16"/>
        <end position="133"/>
    </location>
</feature>
<evidence type="ECO:0000313" key="4">
    <source>
        <dbReference type="Proteomes" id="UP000198287"/>
    </source>
</evidence>
<keyword evidence="2" id="KW-0251">Elongation factor</keyword>
<comment type="caution">
    <text evidence="2">The sequence shown here is derived from an EMBL/GenBank/DDBJ whole genome shotgun (WGS) entry which is preliminary data.</text>
</comment>
<name>A0A226D8V0_FOLCA</name>
<feature type="signal peptide" evidence="1">
    <location>
        <begin position="1"/>
        <end position="15"/>
    </location>
</feature>
<protein>
    <submittedName>
        <fullName evidence="2">Transcription elongation factor spt5</fullName>
    </submittedName>
</protein>
<organism evidence="2 4">
    <name type="scientific">Folsomia candida</name>
    <name type="common">Springtail</name>
    <dbReference type="NCBI Taxonomy" id="158441"/>
    <lineage>
        <taxon>Eukaryota</taxon>
        <taxon>Metazoa</taxon>
        <taxon>Ecdysozoa</taxon>
        <taxon>Arthropoda</taxon>
        <taxon>Hexapoda</taxon>
        <taxon>Collembola</taxon>
        <taxon>Entomobryomorpha</taxon>
        <taxon>Isotomoidea</taxon>
        <taxon>Isotomidae</taxon>
        <taxon>Proisotominae</taxon>
        <taxon>Folsomia</taxon>
    </lineage>
</organism>
<sequence length="133" mass="14280">MKAVILLMIVGASQAQFLFGNNPLWNAGSVHQDPLWAVRSASSAPHWVPQDTPEVQAAKAAHFAAHAEARSRGKRSPQYLFGNNPLWNAGAVHHDPLWNIGGSQPGHFVPQDTPEVQAAKAAHFAAHTLAKGK</sequence>
<evidence type="ECO:0000313" key="3">
    <source>
        <dbReference type="EMBL" id="OXA41285.1"/>
    </source>
</evidence>
<evidence type="ECO:0000313" key="2">
    <source>
        <dbReference type="EMBL" id="OXA41284.1"/>
    </source>
</evidence>
<accession>A0A226D8V0</accession>
<dbReference type="EMBL" id="LNIX01000030">
    <property type="protein sequence ID" value="OXA41285.1"/>
    <property type="molecule type" value="Genomic_DNA"/>
</dbReference>
<reference evidence="2 4" key="1">
    <citation type="submission" date="2015-12" db="EMBL/GenBank/DDBJ databases">
        <title>The genome of Folsomia candida.</title>
        <authorList>
            <person name="Faddeeva A."/>
            <person name="Derks M.F."/>
            <person name="Anvar Y."/>
            <person name="Smit S."/>
            <person name="Van Straalen N."/>
            <person name="Roelofs D."/>
        </authorList>
    </citation>
    <scope>NUCLEOTIDE SEQUENCE [LARGE SCALE GENOMIC DNA]</scope>
    <source>
        <strain evidence="2 4">VU population</strain>
        <tissue evidence="2">Whole body</tissue>
    </source>
</reference>
<proteinExistence type="predicted"/>
<keyword evidence="1" id="KW-0732">Signal</keyword>
<keyword evidence="2" id="KW-0648">Protein biosynthesis</keyword>